<dbReference type="PROSITE" id="PS51318">
    <property type="entry name" value="TAT"/>
    <property type="match status" value="1"/>
</dbReference>
<keyword evidence="1" id="KW-0732">Signal</keyword>
<accession>A0ABT1J051</accession>
<gene>
    <name evidence="2" type="ORF">FHR36_003912</name>
</gene>
<dbReference type="InterPro" id="IPR006311">
    <property type="entry name" value="TAT_signal"/>
</dbReference>
<protein>
    <recommendedName>
        <fullName evidence="4">Basic secretory peptidase family protein</fullName>
    </recommendedName>
</protein>
<dbReference type="Proteomes" id="UP001206483">
    <property type="component" value="Unassembled WGS sequence"/>
</dbReference>
<keyword evidence="3" id="KW-1185">Reference proteome</keyword>
<evidence type="ECO:0000313" key="2">
    <source>
        <dbReference type="EMBL" id="MCP2310779.1"/>
    </source>
</evidence>
<dbReference type="EMBL" id="JAMZDX010000003">
    <property type="protein sequence ID" value="MCP2310779.1"/>
    <property type="molecule type" value="Genomic_DNA"/>
</dbReference>
<organism evidence="2 3">
    <name type="scientific">Kitasatospora paracochleata</name>
    <dbReference type="NCBI Taxonomy" id="58354"/>
    <lineage>
        <taxon>Bacteria</taxon>
        <taxon>Bacillati</taxon>
        <taxon>Actinomycetota</taxon>
        <taxon>Actinomycetes</taxon>
        <taxon>Kitasatosporales</taxon>
        <taxon>Streptomycetaceae</taxon>
        <taxon>Kitasatospora</taxon>
    </lineage>
</organism>
<evidence type="ECO:0008006" key="4">
    <source>
        <dbReference type="Google" id="ProtNLM"/>
    </source>
</evidence>
<sequence length="405" mass="42461">MLSRRAALLLAAGGLVQLSLPGAVAAPPRPAPPDAPAPVRPALDALLAARARALRAGDATALAATCTPGAAAAQTELLARIAGVPLAELGYRITSFTEPPPGADRLVAAAELGYRLTGTDDFPALCQRRLEFDRTADGRWLLDTEQPTGSVALWDLGAVHATDGRSCLVLGLADQATLGELAALGDRAAPAVAEVWGNGRGGRLLLELPATEEQFARLMDVPADTYKGIAAVTLAVSGAPLHTPADRILVNPDAYRELSQIGRRVVVTHEATHVATRADTKAWTPLWLSEGVADWTAYRDSGRTAHQIAPELTADVRTGRIPTALPEDTAFAAGATGIAQAYEMAWLACDLIVRRYGGQERLVALYRAVGAAGAGQLERAFRTELGVGVAEFTKQWTGEVAKQLG</sequence>
<feature type="chain" id="PRO_5047175291" description="Basic secretory peptidase family protein" evidence="1">
    <location>
        <begin position="26"/>
        <end position="405"/>
    </location>
</feature>
<comment type="caution">
    <text evidence="2">The sequence shown here is derived from an EMBL/GenBank/DDBJ whole genome shotgun (WGS) entry which is preliminary data.</text>
</comment>
<feature type="signal peptide" evidence="1">
    <location>
        <begin position="1"/>
        <end position="25"/>
    </location>
</feature>
<dbReference type="RefSeq" id="WP_253799471.1">
    <property type="nucleotide sequence ID" value="NZ_JAMZDX010000003.1"/>
</dbReference>
<proteinExistence type="predicted"/>
<name>A0ABT1J051_9ACTN</name>
<reference evidence="2 3" key="1">
    <citation type="submission" date="2022-06" db="EMBL/GenBank/DDBJ databases">
        <title>Sequencing the genomes of 1000 actinobacteria strains.</title>
        <authorList>
            <person name="Klenk H.-P."/>
        </authorList>
    </citation>
    <scope>NUCLEOTIDE SEQUENCE [LARGE SCALE GENOMIC DNA]</scope>
    <source>
        <strain evidence="2 3">DSM 41656</strain>
    </source>
</reference>
<evidence type="ECO:0000256" key="1">
    <source>
        <dbReference type="SAM" id="SignalP"/>
    </source>
</evidence>
<evidence type="ECO:0000313" key="3">
    <source>
        <dbReference type="Proteomes" id="UP001206483"/>
    </source>
</evidence>